<dbReference type="PANTHER" id="PTHR46206:SF2">
    <property type="entry name" value="CYTOCHROME P450 MONOOXYGENASE AUSG-RELATED"/>
    <property type="match status" value="1"/>
</dbReference>
<dbReference type="GO" id="GO:0004497">
    <property type="term" value="F:monooxygenase activity"/>
    <property type="evidence" value="ECO:0007669"/>
    <property type="project" value="UniProtKB-KW"/>
</dbReference>
<evidence type="ECO:0000313" key="11">
    <source>
        <dbReference type="EMBL" id="KAH6652737.1"/>
    </source>
</evidence>
<keyword evidence="4 8" id="KW-0479">Metal-binding</keyword>
<keyword evidence="7 9" id="KW-0503">Monooxygenase</keyword>
<dbReference type="GO" id="GO:0020037">
    <property type="term" value="F:heme binding"/>
    <property type="evidence" value="ECO:0007669"/>
    <property type="project" value="InterPro"/>
</dbReference>
<dbReference type="AlphaFoldDB" id="A0A9P8UIC7"/>
<dbReference type="CDD" id="cd11041">
    <property type="entry name" value="CYP503A1-like"/>
    <property type="match status" value="1"/>
</dbReference>
<evidence type="ECO:0000256" key="5">
    <source>
        <dbReference type="ARBA" id="ARBA00023002"/>
    </source>
</evidence>
<dbReference type="EMBL" id="JAGPXC010000005">
    <property type="protein sequence ID" value="KAH6652737.1"/>
    <property type="molecule type" value="Genomic_DNA"/>
</dbReference>
<dbReference type="Proteomes" id="UP000758603">
    <property type="component" value="Unassembled WGS sequence"/>
</dbReference>
<evidence type="ECO:0000256" key="8">
    <source>
        <dbReference type="PIRSR" id="PIRSR602403-1"/>
    </source>
</evidence>
<dbReference type="PROSITE" id="PS00086">
    <property type="entry name" value="CYTOCHROME_P450"/>
    <property type="match status" value="1"/>
</dbReference>
<dbReference type="PRINTS" id="PR00465">
    <property type="entry name" value="EP450IV"/>
</dbReference>
<dbReference type="GeneID" id="70136327"/>
<protein>
    <submittedName>
        <fullName evidence="11">Cytochrome P450</fullName>
    </submittedName>
</protein>
<comment type="caution">
    <text evidence="11">The sequence shown here is derived from an EMBL/GenBank/DDBJ whole genome shotgun (WGS) entry which is preliminary data.</text>
</comment>
<keyword evidence="6 8" id="KW-0408">Iron</keyword>
<dbReference type="PANTHER" id="PTHR46206">
    <property type="entry name" value="CYTOCHROME P450"/>
    <property type="match status" value="1"/>
</dbReference>
<keyword evidence="10" id="KW-0472">Membrane</keyword>
<evidence type="ECO:0000256" key="7">
    <source>
        <dbReference type="ARBA" id="ARBA00023033"/>
    </source>
</evidence>
<keyword evidence="10" id="KW-0812">Transmembrane</keyword>
<keyword evidence="5 9" id="KW-0560">Oxidoreductase</keyword>
<dbReference type="Pfam" id="PF00067">
    <property type="entry name" value="p450"/>
    <property type="match status" value="1"/>
</dbReference>
<evidence type="ECO:0000256" key="1">
    <source>
        <dbReference type="ARBA" id="ARBA00001971"/>
    </source>
</evidence>
<dbReference type="InterPro" id="IPR002403">
    <property type="entry name" value="Cyt_P450_E_grp-IV"/>
</dbReference>
<comment type="similarity">
    <text evidence="2 9">Belongs to the cytochrome P450 family.</text>
</comment>
<sequence>MTSGSVHQTVHHWWEQMIHLTNHRLGYIITALLTIVVAYSFRRPGSRLSKVPLINPRPRLSVTNHEVKVRTWPSTLTYRKAYLEHDVFQKAFMQTARELMSKARILYADQPYRLNTDLGQVIVLPSYLAEELKNSPALSLATANQDDFHGDIPGFELSKVGTADDILVQTIVRKQLTKNLGWTELTVRPVMLDIVARSGARAFLGNTLSENEDWKRVTKLYVVSLFNAAVVLRLYPKPLRRFVHWFLPQCKALRHEAAEAKRIIEPIIQQRREAKTTAEREGRVVTEYNDAIDWTEREATSKNMTYDAALLQIKLSVASSHSTTDLLTQVVLVLGEHPELFEPLRVEIIDALRTDGWKKASIAKLQLMDSVIKECQRIKPGALTTMRRRVERRIQLSNGLLLQPGDRVTFESAFRMWDSNVHERAEQWDPYRFLRMRSQPGKESLAPLEAVSSDHMAFGYGQHACPGRFFAANQIKISLCHLLIKYD</sequence>
<dbReference type="Gene3D" id="1.10.630.10">
    <property type="entry name" value="Cytochrome P450"/>
    <property type="match status" value="1"/>
</dbReference>
<name>A0A9P8UIC7_9PEZI</name>
<organism evidence="11 12">
    <name type="scientific">Truncatella angustata</name>
    <dbReference type="NCBI Taxonomy" id="152316"/>
    <lineage>
        <taxon>Eukaryota</taxon>
        <taxon>Fungi</taxon>
        <taxon>Dikarya</taxon>
        <taxon>Ascomycota</taxon>
        <taxon>Pezizomycotina</taxon>
        <taxon>Sordariomycetes</taxon>
        <taxon>Xylariomycetidae</taxon>
        <taxon>Amphisphaeriales</taxon>
        <taxon>Sporocadaceae</taxon>
        <taxon>Truncatella</taxon>
    </lineage>
</organism>
<dbReference type="GO" id="GO:0005506">
    <property type="term" value="F:iron ion binding"/>
    <property type="evidence" value="ECO:0007669"/>
    <property type="project" value="InterPro"/>
</dbReference>
<reference evidence="11" key="1">
    <citation type="journal article" date="2021" name="Nat. Commun.">
        <title>Genetic determinants of endophytism in the Arabidopsis root mycobiome.</title>
        <authorList>
            <person name="Mesny F."/>
            <person name="Miyauchi S."/>
            <person name="Thiergart T."/>
            <person name="Pickel B."/>
            <person name="Atanasova L."/>
            <person name="Karlsson M."/>
            <person name="Huettel B."/>
            <person name="Barry K.W."/>
            <person name="Haridas S."/>
            <person name="Chen C."/>
            <person name="Bauer D."/>
            <person name="Andreopoulos W."/>
            <person name="Pangilinan J."/>
            <person name="LaButti K."/>
            <person name="Riley R."/>
            <person name="Lipzen A."/>
            <person name="Clum A."/>
            <person name="Drula E."/>
            <person name="Henrissat B."/>
            <person name="Kohler A."/>
            <person name="Grigoriev I.V."/>
            <person name="Martin F.M."/>
            <person name="Hacquard S."/>
        </authorList>
    </citation>
    <scope>NUCLEOTIDE SEQUENCE</scope>
    <source>
        <strain evidence="11">MPI-SDFR-AT-0073</strain>
    </source>
</reference>
<dbReference type="InterPro" id="IPR017972">
    <property type="entry name" value="Cyt_P450_CS"/>
</dbReference>
<dbReference type="InterPro" id="IPR036396">
    <property type="entry name" value="Cyt_P450_sf"/>
</dbReference>
<gene>
    <name evidence="11" type="ORF">BKA67DRAFT_659414</name>
</gene>
<evidence type="ECO:0000256" key="4">
    <source>
        <dbReference type="ARBA" id="ARBA00022723"/>
    </source>
</evidence>
<dbReference type="RefSeq" id="XP_045957014.1">
    <property type="nucleotide sequence ID" value="XM_046107436.1"/>
</dbReference>
<feature type="transmembrane region" description="Helical" evidence="10">
    <location>
        <begin position="24"/>
        <end position="41"/>
    </location>
</feature>
<evidence type="ECO:0000256" key="3">
    <source>
        <dbReference type="ARBA" id="ARBA00022617"/>
    </source>
</evidence>
<evidence type="ECO:0000256" key="10">
    <source>
        <dbReference type="SAM" id="Phobius"/>
    </source>
</evidence>
<comment type="cofactor">
    <cofactor evidence="1 8">
        <name>heme</name>
        <dbReference type="ChEBI" id="CHEBI:30413"/>
    </cofactor>
</comment>
<dbReference type="InterPro" id="IPR001128">
    <property type="entry name" value="Cyt_P450"/>
</dbReference>
<dbReference type="OrthoDB" id="1844152at2759"/>
<evidence type="ECO:0000256" key="2">
    <source>
        <dbReference type="ARBA" id="ARBA00010617"/>
    </source>
</evidence>
<keyword evidence="12" id="KW-1185">Reference proteome</keyword>
<dbReference type="GO" id="GO:0016705">
    <property type="term" value="F:oxidoreductase activity, acting on paired donors, with incorporation or reduction of molecular oxygen"/>
    <property type="evidence" value="ECO:0007669"/>
    <property type="project" value="InterPro"/>
</dbReference>
<evidence type="ECO:0000313" key="12">
    <source>
        <dbReference type="Proteomes" id="UP000758603"/>
    </source>
</evidence>
<keyword evidence="10" id="KW-1133">Transmembrane helix</keyword>
<accession>A0A9P8UIC7</accession>
<keyword evidence="3 8" id="KW-0349">Heme</keyword>
<evidence type="ECO:0000256" key="6">
    <source>
        <dbReference type="ARBA" id="ARBA00023004"/>
    </source>
</evidence>
<dbReference type="SUPFAM" id="SSF48264">
    <property type="entry name" value="Cytochrome P450"/>
    <property type="match status" value="1"/>
</dbReference>
<proteinExistence type="inferred from homology"/>
<evidence type="ECO:0000256" key="9">
    <source>
        <dbReference type="RuleBase" id="RU000461"/>
    </source>
</evidence>
<feature type="binding site" description="axial binding residue" evidence="8">
    <location>
        <position position="465"/>
    </location>
    <ligand>
        <name>heme</name>
        <dbReference type="ChEBI" id="CHEBI:30413"/>
    </ligand>
    <ligandPart>
        <name>Fe</name>
        <dbReference type="ChEBI" id="CHEBI:18248"/>
    </ligandPart>
</feature>